<feature type="non-terminal residue" evidence="1">
    <location>
        <position position="1"/>
    </location>
</feature>
<dbReference type="OrthoDB" id="6588253at2759"/>
<accession>A0A482V9B4</accession>
<dbReference type="AlphaFoldDB" id="A0A482V9B4"/>
<evidence type="ECO:0000313" key="2">
    <source>
        <dbReference type="Proteomes" id="UP000292052"/>
    </source>
</evidence>
<reference evidence="1 2" key="1">
    <citation type="submission" date="2017-03" db="EMBL/GenBank/DDBJ databases">
        <title>Genome of the blue death feigning beetle - Asbolus verrucosus.</title>
        <authorList>
            <person name="Rider S.D."/>
        </authorList>
    </citation>
    <scope>NUCLEOTIDE SEQUENCE [LARGE SCALE GENOMIC DNA]</scope>
    <source>
        <strain evidence="1">Butters</strain>
        <tissue evidence="1">Head and leg muscle</tissue>
    </source>
</reference>
<comment type="caution">
    <text evidence="1">The sequence shown here is derived from an EMBL/GenBank/DDBJ whole genome shotgun (WGS) entry which is preliminary data.</text>
</comment>
<evidence type="ECO:0000313" key="1">
    <source>
        <dbReference type="EMBL" id="RZB39771.1"/>
    </source>
</evidence>
<protein>
    <submittedName>
        <fullName evidence="1">Uncharacterized protein</fullName>
    </submittedName>
</protein>
<dbReference type="STRING" id="1661398.A0A482V9B4"/>
<organism evidence="1 2">
    <name type="scientific">Asbolus verrucosus</name>
    <name type="common">Desert ironclad beetle</name>
    <dbReference type="NCBI Taxonomy" id="1661398"/>
    <lineage>
        <taxon>Eukaryota</taxon>
        <taxon>Metazoa</taxon>
        <taxon>Ecdysozoa</taxon>
        <taxon>Arthropoda</taxon>
        <taxon>Hexapoda</taxon>
        <taxon>Insecta</taxon>
        <taxon>Pterygota</taxon>
        <taxon>Neoptera</taxon>
        <taxon>Endopterygota</taxon>
        <taxon>Coleoptera</taxon>
        <taxon>Polyphaga</taxon>
        <taxon>Cucujiformia</taxon>
        <taxon>Tenebrionidae</taxon>
        <taxon>Pimeliinae</taxon>
        <taxon>Asbolus</taxon>
    </lineage>
</organism>
<sequence>NEAIIVNVITELKKFFSSKNYIKNKTLNSVFDEQLKNVITFLILNTELKKPLDEPGYEHLINIMPQLSICLLTNIIFGLDLCKHYCKVLERFPLEITTELLAEVVPCLKKCKPKIHLTNAHTFLHLIILKLSAATEKVIESAEKLTDQGSQMLLNLTGLHGEQTQNIQIDSVYECLGYTILNLLDLLLTCNEQNKMLTRIVEKILKTCCSIMMAVTIDVFCCWAEIEHEDQVLQTLIAGKSYLFIEKYQKYAAAKELIGIEDVSRLLNMSTHTKDIEAKKMVIKCASTLELDELIMVTTRHFYQNGINNNLSDDIQQQAVLLFNKIKDKSVGEEFSKELHLLLLQNPEQTLSFMFSECIKNTFYVYNLKNIFPSIREIASVNSTGINALNKEIASNTPNEQNCKNYIELLNALVEVNFYTVEVVVAAIILPLLQKSFSEKDYELLKYGLEILNSLKENIFLKKETEALFSFLFNIIKDCRCKFMEFDIAKQEVVKESVEIIEKCCDECIQSKLQSLEEDVNVTKNICRLLKDIPEGNLKSEEGLSLANLLSNISLRSLRTDKKFACLLVSINESRICQMLAQ</sequence>
<dbReference type="Proteomes" id="UP000292052">
    <property type="component" value="Unassembled WGS sequence"/>
</dbReference>
<feature type="non-terminal residue" evidence="1">
    <location>
        <position position="582"/>
    </location>
</feature>
<proteinExistence type="predicted"/>
<dbReference type="EMBL" id="QDEB01125226">
    <property type="protein sequence ID" value="RZB39771.1"/>
    <property type="molecule type" value="Genomic_DNA"/>
</dbReference>
<keyword evidence="2" id="KW-1185">Reference proteome</keyword>
<name>A0A482V9B4_ASBVE</name>
<gene>
    <name evidence="1" type="ORF">BDFB_006775</name>
</gene>